<keyword evidence="3" id="KW-0067">ATP-binding</keyword>
<dbReference type="OrthoDB" id="2401965at2759"/>
<keyword evidence="5" id="KW-1185">Reference proteome</keyword>
<dbReference type="Pfam" id="PF00012">
    <property type="entry name" value="HSP70"/>
    <property type="match status" value="1"/>
</dbReference>
<dbReference type="GO" id="GO:0005524">
    <property type="term" value="F:ATP binding"/>
    <property type="evidence" value="ECO:0007669"/>
    <property type="project" value="UniProtKB-KW"/>
</dbReference>
<dbReference type="InterPro" id="IPR018181">
    <property type="entry name" value="Heat_shock_70_CS"/>
</dbReference>
<evidence type="ECO:0000313" key="4">
    <source>
        <dbReference type="EMBL" id="OWA51458.1"/>
    </source>
</evidence>
<proteinExistence type="inferred from homology"/>
<comment type="caution">
    <text evidence="4">The sequence shown here is derived from an EMBL/GenBank/DDBJ whole genome shotgun (WGS) entry which is preliminary data.</text>
</comment>
<keyword evidence="2" id="KW-0547">Nucleotide-binding</keyword>
<dbReference type="EMBL" id="MTYJ01000228">
    <property type="protein sequence ID" value="OWA51458.1"/>
    <property type="molecule type" value="Genomic_DNA"/>
</dbReference>
<comment type="similarity">
    <text evidence="1">Belongs to the heat shock protein 70 family.</text>
</comment>
<evidence type="ECO:0008006" key="6">
    <source>
        <dbReference type="Google" id="ProtNLM"/>
    </source>
</evidence>
<dbReference type="PANTHER" id="PTHR19375">
    <property type="entry name" value="HEAT SHOCK PROTEIN 70KDA"/>
    <property type="match status" value="1"/>
</dbReference>
<dbReference type="Proteomes" id="UP000192578">
    <property type="component" value="Unassembled WGS sequence"/>
</dbReference>
<dbReference type="Gene3D" id="3.30.420.40">
    <property type="match status" value="1"/>
</dbReference>
<sequence length="236" mass="26079">MAKRSFTVGIDLGTTNSTIAICTSEHTGGRTTCNYSEFRTGSVITFTYGESGHLSLLGKSYEDPAVDLLRERWHFDIVKGPGSAGEIVIPVTEKNVRKTYTPTELCGMILRELIGIASKLLNETFGTAVTEVVLTAPLRFTAVERLELKTARELAAIPGIVCTFTTRPGLPGSSDFVSVTMPTEDEALSIEYKHLVEYLPARGNQQLWWGHASDLEGNPVKENFQTHHINVFWWIS</sequence>
<dbReference type="AlphaFoldDB" id="A0A9X6NEY1"/>
<dbReference type="InterPro" id="IPR043129">
    <property type="entry name" value="ATPase_NBD"/>
</dbReference>
<dbReference type="PROSITE" id="PS00297">
    <property type="entry name" value="HSP70_1"/>
    <property type="match status" value="1"/>
</dbReference>
<dbReference type="Gene3D" id="3.30.30.30">
    <property type="match status" value="1"/>
</dbReference>
<protein>
    <recommendedName>
        <fullName evidence="6">Hsp70 family protein</fullName>
    </recommendedName>
</protein>
<dbReference type="SUPFAM" id="SSF53067">
    <property type="entry name" value="Actin-like ATPase domain"/>
    <property type="match status" value="1"/>
</dbReference>
<organism evidence="4 5">
    <name type="scientific">Hypsibius exemplaris</name>
    <name type="common">Freshwater tardigrade</name>
    <dbReference type="NCBI Taxonomy" id="2072580"/>
    <lineage>
        <taxon>Eukaryota</taxon>
        <taxon>Metazoa</taxon>
        <taxon>Ecdysozoa</taxon>
        <taxon>Tardigrada</taxon>
        <taxon>Eutardigrada</taxon>
        <taxon>Parachela</taxon>
        <taxon>Hypsibioidea</taxon>
        <taxon>Hypsibiidae</taxon>
        <taxon>Hypsibius</taxon>
    </lineage>
</organism>
<dbReference type="PRINTS" id="PR00301">
    <property type="entry name" value="HEATSHOCK70"/>
</dbReference>
<evidence type="ECO:0000313" key="5">
    <source>
        <dbReference type="Proteomes" id="UP000192578"/>
    </source>
</evidence>
<evidence type="ECO:0000256" key="2">
    <source>
        <dbReference type="ARBA" id="ARBA00022741"/>
    </source>
</evidence>
<evidence type="ECO:0000256" key="3">
    <source>
        <dbReference type="ARBA" id="ARBA00022840"/>
    </source>
</evidence>
<name>A0A9X6NEY1_HYPEX</name>
<accession>A0A9X6NEY1</accession>
<reference evidence="5" key="1">
    <citation type="submission" date="2017-01" db="EMBL/GenBank/DDBJ databases">
        <title>Comparative genomics of anhydrobiosis in the tardigrade Hypsibius dujardini.</title>
        <authorList>
            <person name="Yoshida Y."/>
            <person name="Koutsovoulos G."/>
            <person name="Laetsch D."/>
            <person name="Stevens L."/>
            <person name="Kumar S."/>
            <person name="Horikawa D."/>
            <person name="Ishino K."/>
            <person name="Komine S."/>
            <person name="Tomita M."/>
            <person name="Blaxter M."/>
            <person name="Arakawa K."/>
        </authorList>
    </citation>
    <scope>NUCLEOTIDE SEQUENCE [LARGE SCALE GENOMIC DNA]</scope>
    <source>
        <strain evidence="5">Z151</strain>
    </source>
</reference>
<gene>
    <name evidence="4" type="ORF">BV898_15939</name>
</gene>
<evidence type="ECO:0000256" key="1">
    <source>
        <dbReference type="ARBA" id="ARBA00007381"/>
    </source>
</evidence>
<dbReference type="GO" id="GO:0140662">
    <property type="term" value="F:ATP-dependent protein folding chaperone"/>
    <property type="evidence" value="ECO:0007669"/>
    <property type="project" value="InterPro"/>
</dbReference>
<dbReference type="InterPro" id="IPR013126">
    <property type="entry name" value="Hsp_70_fam"/>
</dbReference>